<dbReference type="Proteomes" id="UP001443914">
    <property type="component" value="Unassembled WGS sequence"/>
</dbReference>
<dbReference type="AlphaFoldDB" id="A0AAW1LPU7"/>
<dbReference type="PANTHER" id="PTHR12428:SF65">
    <property type="entry name" value="CYTOCHROME C OXIDASE ASSEMBLY PROTEIN COX18, MITOCHONDRIAL"/>
    <property type="match status" value="1"/>
</dbReference>
<dbReference type="PANTHER" id="PTHR12428">
    <property type="entry name" value="OXA1"/>
    <property type="match status" value="1"/>
</dbReference>
<dbReference type="GO" id="GO:0005743">
    <property type="term" value="C:mitochondrial inner membrane"/>
    <property type="evidence" value="ECO:0007669"/>
    <property type="project" value="TreeGrafter"/>
</dbReference>
<dbReference type="EMBL" id="JBDFQZ010000004">
    <property type="protein sequence ID" value="KAK9735796.1"/>
    <property type="molecule type" value="Genomic_DNA"/>
</dbReference>
<keyword evidence="4 6" id="KW-1133">Transmembrane helix</keyword>
<feature type="transmembrane region" description="Helical" evidence="6">
    <location>
        <begin position="211"/>
        <end position="231"/>
    </location>
</feature>
<protein>
    <recommendedName>
        <fullName evidence="10">ALBINO3-like protein 2, chloroplastic</fullName>
    </recommendedName>
</protein>
<keyword evidence="5 6" id="KW-0472">Membrane</keyword>
<feature type="transmembrane region" description="Helical" evidence="6">
    <location>
        <begin position="262"/>
        <end position="283"/>
    </location>
</feature>
<dbReference type="GO" id="GO:0032977">
    <property type="term" value="F:membrane insertase activity"/>
    <property type="evidence" value="ECO:0007669"/>
    <property type="project" value="InterPro"/>
</dbReference>
<dbReference type="SUPFAM" id="SSF48452">
    <property type="entry name" value="TPR-like"/>
    <property type="match status" value="1"/>
</dbReference>
<evidence type="ECO:0000256" key="6">
    <source>
        <dbReference type="SAM" id="Phobius"/>
    </source>
</evidence>
<evidence type="ECO:0000256" key="1">
    <source>
        <dbReference type="ARBA" id="ARBA00004141"/>
    </source>
</evidence>
<comment type="subcellular location">
    <subcellularLocation>
        <location evidence="1">Membrane</location>
        <topology evidence="1">Multi-pass membrane protein</topology>
    </subcellularLocation>
</comment>
<dbReference type="GO" id="GO:0032979">
    <property type="term" value="P:protein insertion into mitochondrial inner membrane from matrix"/>
    <property type="evidence" value="ECO:0007669"/>
    <property type="project" value="TreeGrafter"/>
</dbReference>
<sequence>MILGNSQLLFIYLFILPPPIMATSRLISSHLRRRTPPLFSLLRSFSLLNHTSPPSHPPPSTTSSFRFFSSHSPDSDFNTELNSVFNHDMNSVTESELRNLGFIDGGDVSAAAAATGGLLEDSMFPIRAIVSLLDGYHELSGLPWWIVIASSTVALRAALLPVVILQLQKLKQIGEAFPKLPPPLPPPFSGKSYVDQYSLFRRERKALGCPSFLWFLASHTVQIPCFILWMLSIRRMSLDGFPGFDTGGILWFQDLTVPSHGVLGSVLPFLVAGLHFCNVQIAFRGSSVGNQTGVLQMLAKWYRKYLEVLTLPLLFAGFYVPQGSLIYWVTNSSLTLVQQVCLQHPATRKRLGLVNKEALPSPEESEKDANPTVDAPMKKGAVSAFELSPLELVHHAVIYLSTNKTEKAILLLRLAVEKDPDCYRAWTVLGDVMIRKGLFDEATEYAECAISKICLLGEPYNDEAIDFLIQAYVIAGGALYRLGKPAEALVHFERLRDMKEPEYPAAKARYYEGLMVYASVLVNEGHKDEAVGYLCRAIAFDPKYSVFLKAMNLDSDDFIGDLANSRRADY</sequence>
<evidence type="ECO:0000256" key="2">
    <source>
        <dbReference type="ARBA" id="ARBA00010583"/>
    </source>
</evidence>
<keyword evidence="7" id="KW-0732">Signal</keyword>
<evidence type="ECO:0000313" key="8">
    <source>
        <dbReference type="EMBL" id="KAK9735796.1"/>
    </source>
</evidence>
<dbReference type="Gene3D" id="1.25.40.10">
    <property type="entry name" value="Tetratricopeptide repeat domain"/>
    <property type="match status" value="1"/>
</dbReference>
<keyword evidence="3 6" id="KW-0812">Transmembrane</keyword>
<name>A0AAW1LPU7_SAPOF</name>
<accession>A0AAW1LPU7</accession>
<evidence type="ECO:0000313" key="9">
    <source>
        <dbReference type="Proteomes" id="UP001443914"/>
    </source>
</evidence>
<feature type="transmembrane region" description="Helical" evidence="6">
    <location>
        <begin position="304"/>
        <end position="329"/>
    </location>
</feature>
<feature type="chain" id="PRO_5043654374" description="ALBINO3-like protein 2, chloroplastic" evidence="7">
    <location>
        <begin position="23"/>
        <end position="570"/>
    </location>
</feature>
<keyword evidence="9" id="KW-1185">Reference proteome</keyword>
<comment type="caution">
    <text evidence="8">The sequence shown here is derived from an EMBL/GenBank/DDBJ whole genome shotgun (WGS) entry which is preliminary data.</text>
</comment>
<evidence type="ECO:0000256" key="4">
    <source>
        <dbReference type="ARBA" id="ARBA00022989"/>
    </source>
</evidence>
<proteinExistence type="inferred from homology"/>
<dbReference type="InterPro" id="IPR011990">
    <property type="entry name" value="TPR-like_helical_dom_sf"/>
</dbReference>
<comment type="similarity">
    <text evidence="2">Belongs to the OXA1/ALB3/YidC (TC 2.A.9.2) family.</text>
</comment>
<gene>
    <name evidence="8" type="ORF">RND81_04G228600</name>
</gene>
<dbReference type="Pfam" id="PF13432">
    <property type="entry name" value="TPR_16"/>
    <property type="match status" value="1"/>
</dbReference>
<evidence type="ECO:0000256" key="7">
    <source>
        <dbReference type="SAM" id="SignalP"/>
    </source>
</evidence>
<organism evidence="8 9">
    <name type="scientific">Saponaria officinalis</name>
    <name type="common">Common soapwort</name>
    <name type="synonym">Lychnis saponaria</name>
    <dbReference type="NCBI Taxonomy" id="3572"/>
    <lineage>
        <taxon>Eukaryota</taxon>
        <taxon>Viridiplantae</taxon>
        <taxon>Streptophyta</taxon>
        <taxon>Embryophyta</taxon>
        <taxon>Tracheophyta</taxon>
        <taxon>Spermatophyta</taxon>
        <taxon>Magnoliopsida</taxon>
        <taxon>eudicotyledons</taxon>
        <taxon>Gunneridae</taxon>
        <taxon>Pentapetalae</taxon>
        <taxon>Caryophyllales</taxon>
        <taxon>Caryophyllaceae</taxon>
        <taxon>Caryophylleae</taxon>
        <taxon>Saponaria</taxon>
    </lineage>
</organism>
<feature type="signal peptide" evidence="7">
    <location>
        <begin position="1"/>
        <end position="22"/>
    </location>
</feature>
<dbReference type="InterPro" id="IPR001708">
    <property type="entry name" value="YidC/ALB3/OXA1/COX18"/>
</dbReference>
<dbReference type="CDD" id="cd20069">
    <property type="entry name" value="5TM_Oxa1-like"/>
    <property type="match status" value="1"/>
</dbReference>
<feature type="transmembrane region" description="Helical" evidence="6">
    <location>
        <begin position="142"/>
        <end position="165"/>
    </location>
</feature>
<evidence type="ECO:0000256" key="5">
    <source>
        <dbReference type="ARBA" id="ARBA00023136"/>
    </source>
</evidence>
<reference evidence="8" key="1">
    <citation type="submission" date="2024-03" db="EMBL/GenBank/DDBJ databases">
        <title>WGS assembly of Saponaria officinalis var. Norfolk2.</title>
        <authorList>
            <person name="Jenkins J."/>
            <person name="Shu S."/>
            <person name="Grimwood J."/>
            <person name="Barry K."/>
            <person name="Goodstein D."/>
            <person name="Schmutz J."/>
            <person name="Leebens-Mack J."/>
            <person name="Osbourn A."/>
        </authorList>
    </citation>
    <scope>NUCLEOTIDE SEQUENCE [LARGE SCALE GENOMIC DNA]</scope>
    <source>
        <strain evidence="8">JIC</strain>
    </source>
</reference>
<evidence type="ECO:0008006" key="10">
    <source>
        <dbReference type="Google" id="ProtNLM"/>
    </source>
</evidence>
<evidence type="ECO:0000256" key="3">
    <source>
        <dbReference type="ARBA" id="ARBA00022692"/>
    </source>
</evidence>